<evidence type="ECO:0000256" key="5">
    <source>
        <dbReference type="ARBA" id="ARBA00023136"/>
    </source>
</evidence>
<protein>
    <recommendedName>
        <fullName evidence="11">UNC93-like protein</fullName>
    </recommendedName>
</protein>
<dbReference type="AlphaFoldDB" id="A0AAV2Q038"/>
<keyword evidence="6" id="KW-0325">Glycoprotein</keyword>
<feature type="region of interest" description="Disordered" evidence="7">
    <location>
        <begin position="1"/>
        <end position="27"/>
    </location>
</feature>
<keyword evidence="4 8" id="KW-1133">Transmembrane helix</keyword>
<feature type="transmembrane region" description="Helical" evidence="8">
    <location>
        <begin position="452"/>
        <end position="469"/>
    </location>
</feature>
<dbReference type="GO" id="GO:0043266">
    <property type="term" value="P:regulation of potassium ion transport"/>
    <property type="evidence" value="ECO:0007669"/>
    <property type="project" value="TreeGrafter"/>
</dbReference>
<feature type="non-terminal residue" evidence="9">
    <location>
        <position position="492"/>
    </location>
</feature>
<comment type="caution">
    <text evidence="9">The sequence shown here is derived from an EMBL/GenBank/DDBJ whole genome shotgun (WGS) entry which is preliminary data.</text>
</comment>
<keyword evidence="10" id="KW-1185">Reference proteome</keyword>
<dbReference type="CDD" id="cd17406">
    <property type="entry name" value="MFS_unc93A_like"/>
    <property type="match status" value="1"/>
</dbReference>
<dbReference type="Gene3D" id="1.20.1250.20">
    <property type="entry name" value="MFS general substrate transporter like domains"/>
    <property type="match status" value="1"/>
</dbReference>
<dbReference type="PANTHER" id="PTHR19444:SF13">
    <property type="entry name" value="PROTEIN UNC-93 HOMOLOG A"/>
    <property type="match status" value="1"/>
</dbReference>
<name>A0AAV2Q038_MEGNR</name>
<dbReference type="GO" id="GO:0015459">
    <property type="term" value="F:potassium channel regulator activity"/>
    <property type="evidence" value="ECO:0007669"/>
    <property type="project" value="TreeGrafter"/>
</dbReference>
<dbReference type="InterPro" id="IPR051951">
    <property type="entry name" value="UNC-93_regulatory"/>
</dbReference>
<accession>A0AAV2Q038</accession>
<dbReference type="EMBL" id="CAXKWB010002063">
    <property type="protein sequence ID" value="CAL4066106.1"/>
    <property type="molecule type" value="Genomic_DNA"/>
</dbReference>
<comment type="subcellular location">
    <subcellularLocation>
        <location evidence="1">Membrane</location>
        <topology evidence="1">Multi-pass membrane protein</topology>
    </subcellularLocation>
</comment>
<dbReference type="Proteomes" id="UP001497623">
    <property type="component" value="Unassembled WGS sequence"/>
</dbReference>
<sequence length="492" mass="54121">MDSSIKEGVDNPAFKSDESTDNPPVVVEVPEVDNGRTKSMKFVIMKNIIIMSIAFTFNFTAYNAMANLQSSINAQLGTASLSTLYAALVVSCMFVPSWLIRKLKYKKTTALCMLAYSTYIAAQFYPEYYTLVPTAIIVGIGAAPMWSAQCSYFTQAGQTFAKLTGEDSEVVVTRFFGIFFLFFQSSQIWGNLISSLVLNRGAASADKNATTIEEYCGANFMPGVDIPFGEGEDANEIRDEDRYLMSGIYLACAILSSAIVFIFVDPLSKFCTEETSNSNKTGLQLVVATFNLMRNPYQLLIIPLTIWSGLEQAFIGADFTASYVQCGLGVEMVGYVLICYGVVDSIFSLSLSHVVKLVGRIPVFTMGAVINFSVIIALLFWVPDPDQPVLFFVFAGLWGVSDAVWQTQINAFYGVLFPGQSEAAFSNYRLWESLGFIIAYACSTAIGTDAKIYMLIVFIILGIAGYYAIEIIEKKGGLRKDSNGKVIKIDRY</sequence>
<dbReference type="GO" id="GO:0006937">
    <property type="term" value="P:regulation of muscle contraction"/>
    <property type="evidence" value="ECO:0007669"/>
    <property type="project" value="TreeGrafter"/>
</dbReference>
<evidence type="ECO:0008006" key="11">
    <source>
        <dbReference type="Google" id="ProtNLM"/>
    </source>
</evidence>
<dbReference type="GO" id="GO:0055120">
    <property type="term" value="C:striated muscle dense body"/>
    <property type="evidence" value="ECO:0007669"/>
    <property type="project" value="TreeGrafter"/>
</dbReference>
<feature type="transmembrane region" description="Helical" evidence="8">
    <location>
        <begin position="332"/>
        <end position="351"/>
    </location>
</feature>
<proteinExistence type="inferred from homology"/>
<dbReference type="InterPro" id="IPR036259">
    <property type="entry name" value="MFS_trans_sf"/>
</dbReference>
<evidence type="ECO:0000256" key="6">
    <source>
        <dbReference type="ARBA" id="ARBA00023180"/>
    </source>
</evidence>
<dbReference type="PANTHER" id="PTHR19444">
    <property type="entry name" value="UNC-93 RELATED"/>
    <property type="match status" value="1"/>
</dbReference>
<keyword evidence="3 8" id="KW-0812">Transmembrane</keyword>
<keyword evidence="5 8" id="KW-0472">Membrane</keyword>
<evidence type="ECO:0000256" key="8">
    <source>
        <dbReference type="SAM" id="Phobius"/>
    </source>
</evidence>
<dbReference type="SUPFAM" id="SSF103473">
    <property type="entry name" value="MFS general substrate transporter"/>
    <property type="match status" value="1"/>
</dbReference>
<feature type="transmembrane region" description="Helical" evidence="8">
    <location>
        <begin position="363"/>
        <end position="383"/>
    </location>
</feature>
<dbReference type="InterPro" id="IPR010291">
    <property type="entry name" value="Ion_channel_UNC-93"/>
</dbReference>
<gene>
    <name evidence="9" type="ORF">MNOR_LOCUS5353</name>
</gene>
<evidence type="ECO:0000313" key="9">
    <source>
        <dbReference type="EMBL" id="CAL4066106.1"/>
    </source>
</evidence>
<organism evidence="9 10">
    <name type="scientific">Meganyctiphanes norvegica</name>
    <name type="common">Northern krill</name>
    <name type="synonym">Thysanopoda norvegica</name>
    <dbReference type="NCBI Taxonomy" id="48144"/>
    <lineage>
        <taxon>Eukaryota</taxon>
        <taxon>Metazoa</taxon>
        <taxon>Ecdysozoa</taxon>
        <taxon>Arthropoda</taxon>
        <taxon>Crustacea</taxon>
        <taxon>Multicrustacea</taxon>
        <taxon>Malacostraca</taxon>
        <taxon>Eumalacostraca</taxon>
        <taxon>Eucarida</taxon>
        <taxon>Euphausiacea</taxon>
        <taxon>Euphausiidae</taxon>
        <taxon>Meganyctiphanes</taxon>
    </lineage>
</organism>
<comment type="similarity">
    <text evidence="2">Belongs to the unc-93 family.</text>
</comment>
<evidence type="ECO:0000256" key="3">
    <source>
        <dbReference type="ARBA" id="ARBA00022692"/>
    </source>
</evidence>
<feature type="transmembrane region" description="Helical" evidence="8">
    <location>
        <begin position="243"/>
        <end position="264"/>
    </location>
</feature>
<dbReference type="GO" id="GO:0005886">
    <property type="term" value="C:plasma membrane"/>
    <property type="evidence" value="ECO:0007669"/>
    <property type="project" value="TreeGrafter"/>
</dbReference>
<evidence type="ECO:0000256" key="4">
    <source>
        <dbReference type="ARBA" id="ARBA00022989"/>
    </source>
</evidence>
<feature type="transmembrane region" description="Helical" evidence="8">
    <location>
        <begin position="389"/>
        <end position="416"/>
    </location>
</feature>
<dbReference type="FunFam" id="1.20.1250.20:FF:000290">
    <property type="entry name" value="Unc-93 homolog A"/>
    <property type="match status" value="1"/>
</dbReference>
<evidence type="ECO:0000313" key="10">
    <source>
        <dbReference type="Proteomes" id="UP001497623"/>
    </source>
</evidence>
<feature type="transmembrane region" description="Helical" evidence="8">
    <location>
        <begin position="428"/>
        <end position="446"/>
    </location>
</feature>
<feature type="transmembrane region" description="Helical" evidence="8">
    <location>
        <begin position="43"/>
        <end position="62"/>
    </location>
</feature>
<evidence type="ECO:0000256" key="2">
    <source>
        <dbReference type="ARBA" id="ARBA00009172"/>
    </source>
</evidence>
<dbReference type="Pfam" id="PF05978">
    <property type="entry name" value="UNC-93"/>
    <property type="match status" value="1"/>
</dbReference>
<evidence type="ECO:0000256" key="7">
    <source>
        <dbReference type="SAM" id="MobiDB-lite"/>
    </source>
</evidence>
<evidence type="ECO:0000256" key="1">
    <source>
        <dbReference type="ARBA" id="ARBA00004141"/>
    </source>
</evidence>
<feature type="transmembrane region" description="Helical" evidence="8">
    <location>
        <begin position="82"/>
        <end position="100"/>
    </location>
</feature>
<reference evidence="9 10" key="1">
    <citation type="submission" date="2024-05" db="EMBL/GenBank/DDBJ databases">
        <authorList>
            <person name="Wallberg A."/>
        </authorList>
    </citation>
    <scope>NUCLEOTIDE SEQUENCE [LARGE SCALE GENOMIC DNA]</scope>
</reference>